<keyword evidence="5" id="KW-0614">Plasmid</keyword>
<dbReference type="Proteomes" id="UP000061432">
    <property type="component" value="Plasmid pMaq22A_1p"/>
</dbReference>
<dbReference type="Pfam" id="PF00583">
    <property type="entry name" value="Acetyltransf_1"/>
    <property type="match status" value="1"/>
</dbReference>
<dbReference type="SUPFAM" id="SSF55729">
    <property type="entry name" value="Acyl-CoA N-acyltransferases (Nat)"/>
    <property type="match status" value="1"/>
</dbReference>
<name>A0A0C6FTD7_9HYPH</name>
<dbReference type="InterPro" id="IPR000182">
    <property type="entry name" value="GNAT_dom"/>
</dbReference>
<evidence type="ECO:0000256" key="3">
    <source>
        <dbReference type="SAM" id="SignalP"/>
    </source>
</evidence>
<dbReference type="Gene3D" id="3.40.630.30">
    <property type="match status" value="1"/>
</dbReference>
<reference evidence="6" key="2">
    <citation type="submission" date="2015-01" db="EMBL/GenBank/DDBJ databases">
        <title>Complete genome sequence of Methylobacterium aquaticum strain 22A.</title>
        <authorList>
            <person name="Tani A."/>
            <person name="Ogura Y."/>
            <person name="Hayashi T."/>
        </authorList>
    </citation>
    <scope>NUCLEOTIDE SEQUENCE [LARGE SCALE GENOMIC DNA]</scope>
    <source>
        <strain evidence="6">MA-22A</strain>
        <plasmid evidence="6">Plasmid pMaq22A_1p DNA</plasmid>
    </source>
</reference>
<feature type="domain" description="N-acetyltransferase" evidence="4">
    <location>
        <begin position="12"/>
        <end position="161"/>
    </location>
</feature>
<sequence>MTPSGSGRARTIAARPAHLADLPALLALFAASEVSAAAPAESAGRLWRESLAHPGVAVFVSDADAGGGLAATCMLVGAPNLLRGGRAHGFLENVVTHPAHRGRGHGRAVVRAALAEAWARGCHHVLMQSGRADPRVHAFYEGMGFVPGRRTAYVAMHPDDPAS</sequence>
<reference evidence="5 6" key="1">
    <citation type="journal article" date="2015" name="Genome Announc.">
        <title>Complete Genome Sequence of Methylobacterium aquaticum Strain 22A, Isolated from Racomitrium japonicum Moss.</title>
        <authorList>
            <person name="Tani A."/>
            <person name="Ogura Y."/>
            <person name="Hayashi T."/>
            <person name="Kimbara K."/>
        </authorList>
    </citation>
    <scope>NUCLEOTIDE SEQUENCE [LARGE SCALE GENOMIC DNA]</scope>
    <source>
        <strain evidence="5 6">MA-22A</strain>
        <plasmid evidence="6">Plasmid pMaq22A_1p DNA</plasmid>
    </source>
</reference>
<feature type="chain" id="PRO_5002189566" evidence="3">
    <location>
        <begin position="37"/>
        <end position="163"/>
    </location>
</feature>
<dbReference type="KEGG" id="maqu:Maq22A_1p32275"/>
<dbReference type="CDD" id="cd04301">
    <property type="entry name" value="NAT_SF"/>
    <property type="match status" value="1"/>
</dbReference>
<geneLocation type="plasmid" evidence="6">
    <name>pMaq22A_1p DNA</name>
</geneLocation>
<proteinExistence type="predicted"/>
<protein>
    <submittedName>
        <fullName evidence="5">GCN5 family acetyltransferase</fullName>
    </submittedName>
</protein>
<dbReference type="InterPro" id="IPR016181">
    <property type="entry name" value="Acyl_CoA_acyltransferase"/>
</dbReference>
<dbReference type="EMBL" id="AP014705">
    <property type="protein sequence ID" value="BAQ48774.1"/>
    <property type="molecule type" value="Genomic_DNA"/>
</dbReference>
<dbReference type="GO" id="GO:0016747">
    <property type="term" value="F:acyltransferase activity, transferring groups other than amino-acyl groups"/>
    <property type="evidence" value="ECO:0007669"/>
    <property type="project" value="InterPro"/>
</dbReference>
<organism evidence="5 6">
    <name type="scientific">Methylobacterium aquaticum</name>
    <dbReference type="NCBI Taxonomy" id="270351"/>
    <lineage>
        <taxon>Bacteria</taxon>
        <taxon>Pseudomonadati</taxon>
        <taxon>Pseudomonadota</taxon>
        <taxon>Alphaproteobacteria</taxon>
        <taxon>Hyphomicrobiales</taxon>
        <taxon>Methylobacteriaceae</taxon>
        <taxon>Methylobacterium</taxon>
    </lineage>
</organism>
<evidence type="ECO:0000313" key="6">
    <source>
        <dbReference type="Proteomes" id="UP000061432"/>
    </source>
</evidence>
<evidence type="ECO:0000313" key="5">
    <source>
        <dbReference type="EMBL" id="BAQ48774.1"/>
    </source>
</evidence>
<accession>A0A0C6FTD7</accession>
<dbReference type="PATRIC" id="fig|270351.10.peg.5767"/>
<dbReference type="RefSeq" id="WP_244533722.1">
    <property type="nucleotide sequence ID" value="NZ_AP014705.1"/>
</dbReference>
<keyword evidence="3" id="KW-0732">Signal</keyword>
<gene>
    <name evidence="5" type="ORF">Maq22A_1p32275</name>
</gene>
<dbReference type="PANTHER" id="PTHR43877">
    <property type="entry name" value="AMINOALKYLPHOSPHONATE N-ACETYLTRANSFERASE-RELATED-RELATED"/>
    <property type="match status" value="1"/>
</dbReference>
<feature type="signal peptide" evidence="3">
    <location>
        <begin position="1"/>
        <end position="36"/>
    </location>
</feature>
<dbReference type="PROSITE" id="PS51186">
    <property type="entry name" value="GNAT"/>
    <property type="match status" value="1"/>
</dbReference>
<keyword evidence="2" id="KW-0012">Acyltransferase</keyword>
<evidence type="ECO:0000259" key="4">
    <source>
        <dbReference type="PROSITE" id="PS51186"/>
    </source>
</evidence>
<dbReference type="InterPro" id="IPR050832">
    <property type="entry name" value="Bact_Acetyltransf"/>
</dbReference>
<keyword evidence="1 5" id="KW-0808">Transferase</keyword>
<dbReference type="AlphaFoldDB" id="A0A0C6FTD7"/>
<evidence type="ECO:0000256" key="2">
    <source>
        <dbReference type="ARBA" id="ARBA00023315"/>
    </source>
</evidence>
<evidence type="ECO:0000256" key="1">
    <source>
        <dbReference type="ARBA" id="ARBA00022679"/>
    </source>
</evidence>